<proteinExistence type="predicted"/>
<evidence type="ECO:0008006" key="4">
    <source>
        <dbReference type="Google" id="ProtNLM"/>
    </source>
</evidence>
<dbReference type="AlphaFoldDB" id="A0A6C1KAL4"/>
<keyword evidence="1" id="KW-0732">Signal</keyword>
<evidence type="ECO:0000313" key="3">
    <source>
        <dbReference type="Proteomes" id="UP000305131"/>
    </source>
</evidence>
<dbReference type="EMBL" id="VAUP01000038">
    <property type="protein sequence ID" value="TLX41308.1"/>
    <property type="molecule type" value="Genomic_DNA"/>
</dbReference>
<evidence type="ECO:0000256" key="1">
    <source>
        <dbReference type="SAM" id="SignalP"/>
    </source>
</evidence>
<feature type="chain" id="PRO_5025411720" description="Outer membrane protein beta-barrel domain-containing protein" evidence="1">
    <location>
        <begin position="35"/>
        <end position="285"/>
    </location>
</feature>
<organism evidence="2 3">
    <name type="scientific">Xanthobacter autotrophicus</name>
    <dbReference type="NCBI Taxonomy" id="280"/>
    <lineage>
        <taxon>Bacteria</taxon>
        <taxon>Pseudomonadati</taxon>
        <taxon>Pseudomonadota</taxon>
        <taxon>Alphaproteobacteria</taxon>
        <taxon>Hyphomicrobiales</taxon>
        <taxon>Xanthobacteraceae</taxon>
        <taxon>Xanthobacter</taxon>
    </lineage>
</organism>
<feature type="signal peptide" evidence="1">
    <location>
        <begin position="1"/>
        <end position="34"/>
    </location>
</feature>
<dbReference type="Proteomes" id="UP000305131">
    <property type="component" value="Unassembled WGS sequence"/>
</dbReference>
<evidence type="ECO:0000313" key="2">
    <source>
        <dbReference type="EMBL" id="TLX41308.1"/>
    </source>
</evidence>
<accession>A0A6C1KAL4</accession>
<reference evidence="2 3" key="1">
    <citation type="submission" date="2019-05" db="EMBL/GenBank/DDBJ databases">
        <authorList>
            <person name="Zhou X."/>
        </authorList>
    </citation>
    <scope>NUCLEOTIDE SEQUENCE [LARGE SCALE GENOMIC DNA]</scope>
    <source>
        <strain evidence="2 3">DSM 432</strain>
    </source>
</reference>
<dbReference type="SUPFAM" id="SSF56925">
    <property type="entry name" value="OMPA-like"/>
    <property type="match status" value="1"/>
</dbReference>
<name>A0A6C1KAL4_XANAU</name>
<dbReference type="OrthoDB" id="6555107at2"/>
<gene>
    <name evidence="2" type="ORF">FBQ73_19445</name>
</gene>
<dbReference type="InterPro" id="IPR011250">
    <property type="entry name" value="OMP/PagP_B-barrel"/>
</dbReference>
<protein>
    <recommendedName>
        <fullName evidence="4">Outer membrane protein beta-barrel domain-containing protein</fullName>
    </recommendedName>
</protein>
<sequence length="285" mass="30642">MRRRARAVAVACRAALPVAALSFGLSIPSAPASAADLATSPAAAPSFSPPSDSKWQFEAVLYGWATGINGNIGIRDLPTFPVDASFADILSHFDGAVMGSFLAKKDNWTLFADLFWSQLSASKSIDDGRGTQFDLSQRLLIVSGAAGYRLPIGGPGFDLSATAGFRYQRLTADTTLSSLGGLISLSETDVKDWLDPVFGLALQYRINEKWFLNALADVGGFGLSSSSKLTSQGLISVGYNWTEAWSTALGYRALYTDYESVTGPRSNFRYETTLHGPFMSIAYHF</sequence>
<comment type="caution">
    <text evidence="2">The sequence shown here is derived from an EMBL/GenBank/DDBJ whole genome shotgun (WGS) entry which is preliminary data.</text>
</comment>